<accession>A0A0S1S3J9</accession>
<gene>
    <name evidence="1" type="ORF">KB57_151</name>
</gene>
<dbReference type="RefSeq" id="YP_009187764.1">
    <property type="nucleotide sequence ID" value="NC_028659.1"/>
</dbReference>
<dbReference type="EMBL" id="KT934943">
    <property type="protein sequence ID" value="ALM02538.1"/>
    <property type="molecule type" value="Genomic_DNA"/>
</dbReference>
<organism evidence="1 2">
    <name type="scientific">Klebsiella phage vB_KpnM_KB57</name>
    <dbReference type="NCBI Taxonomy" id="1719140"/>
    <lineage>
        <taxon>Viruses</taxon>
        <taxon>Duplodnaviria</taxon>
        <taxon>Heunggongvirae</taxon>
        <taxon>Uroviricota</taxon>
        <taxon>Caudoviricetes</taxon>
        <taxon>Vequintavirinae</taxon>
        <taxon>Mydovirus</taxon>
        <taxon>Mydovirus KB57</taxon>
    </lineage>
</organism>
<evidence type="ECO:0000313" key="2">
    <source>
        <dbReference type="Proteomes" id="UP000203990"/>
    </source>
</evidence>
<reference evidence="1 2" key="1">
    <citation type="submission" date="2015-10" db="EMBL/GenBank/DDBJ databases">
        <title>Complete genome sequence of Klebsiella pneumoniae bacteriophage vB_KpnM_KB57.</title>
        <authorList>
            <person name="Volozhantsev N.V."/>
            <person name="Popova A.V."/>
            <person name="Krasilnikova V.M."/>
            <person name="Bogun A.G."/>
        </authorList>
    </citation>
    <scope>NUCLEOTIDE SEQUENCE [LARGE SCALE GENOMIC DNA]</scope>
</reference>
<name>A0A0S1S3J9_9CAUD</name>
<dbReference type="OrthoDB" id="27636at10239"/>
<dbReference type="KEGG" id="vg:26523117"/>
<sequence length="88" mass="10257">MKVTAFVKYDLYPYYTVVLGDLQENFDVKTASGTYSHEKVLHVRPSHEIDGHRNTLISIKKDHDLLLRKLKVDLLKKNGIHFINTDNF</sequence>
<proteinExistence type="predicted"/>
<evidence type="ECO:0000313" key="1">
    <source>
        <dbReference type="EMBL" id="ALM02538.1"/>
    </source>
</evidence>
<dbReference type="Proteomes" id="UP000203990">
    <property type="component" value="Segment"/>
</dbReference>
<protein>
    <submittedName>
        <fullName evidence="1">Uncharacterized protein</fullName>
    </submittedName>
</protein>
<dbReference type="GeneID" id="26523117"/>
<keyword evidence="2" id="KW-1185">Reference proteome</keyword>